<gene>
    <name evidence="3" type="ORF">GTQ45_03265</name>
</gene>
<comment type="caution">
    <text evidence="3">The sequence shown here is derived from an EMBL/GenBank/DDBJ whole genome shotgun (WGS) entry which is preliminary data.</text>
</comment>
<keyword evidence="1" id="KW-0812">Transmembrane</keyword>
<sequence>MSRALSFPLSGLTVAALLALMLPASAQEPLSRGPEAGRGEAVVADLSEKLIAITSNFTGAELLLFGNVDAPDMVTPALQRDVVAVVRGPYEPLTVRRKQRVAGIWVNSDAEEVPAAPGFYHVASTRLLSEIADADVYADAQIGLEAIELKGDGSAALPEAYREAILRAKTREGLYAQAPGSITFVGPSLFRAEIALPANVPVGSYIATVYLLRDGQITNQRSINLIINKSGIERFMYNFAQKTPFFYGVASVLVALLAGWIAGTVFRER</sequence>
<evidence type="ECO:0000256" key="1">
    <source>
        <dbReference type="SAM" id="Phobius"/>
    </source>
</evidence>
<evidence type="ECO:0000256" key="2">
    <source>
        <dbReference type="SAM" id="SignalP"/>
    </source>
</evidence>
<keyword evidence="1" id="KW-1133">Transmembrane helix</keyword>
<dbReference type="Proteomes" id="UP000470384">
    <property type="component" value="Unassembled WGS sequence"/>
</dbReference>
<accession>A0A845Q9C3</accession>
<name>A0A845Q9C3_9HYPH</name>
<feature type="chain" id="PRO_5032748209" description="Transmembrane protein" evidence="2">
    <location>
        <begin position="27"/>
        <end position="269"/>
    </location>
</feature>
<dbReference type="EMBL" id="WXYQ01000003">
    <property type="protein sequence ID" value="NBG94746.1"/>
    <property type="molecule type" value="Genomic_DNA"/>
</dbReference>
<evidence type="ECO:0000313" key="4">
    <source>
        <dbReference type="Proteomes" id="UP000470384"/>
    </source>
</evidence>
<dbReference type="OrthoDB" id="9815212at2"/>
<dbReference type="AlphaFoldDB" id="A0A845Q9C3"/>
<keyword evidence="2" id="KW-0732">Signal</keyword>
<dbReference type="GeneID" id="300655615"/>
<evidence type="ECO:0008006" key="5">
    <source>
        <dbReference type="Google" id="ProtNLM"/>
    </source>
</evidence>
<organism evidence="3 4">
    <name type="scientific">Pyruvatibacter mobilis</name>
    <dbReference type="NCBI Taxonomy" id="1712261"/>
    <lineage>
        <taxon>Bacteria</taxon>
        <taxon>Pseudomonadati</taxon>
        <taxon>Pseudomonadota</taxon>
        <taxon>Alphaproteobacteria</taxon>
        <taxon>Hyphomicrobiales</taxon>
        <taxon>Parvibaculaceae</taxon>
        <taxon>Pyruvatibacter</taxon>
    </lineage>
</organism>
<dbReference type="RefSeq" id="WP_160586834.1">
    <property type="nucleotide sequence ID" value="NZ_BMHN01000001.1"/>
</dbReference>
<feature type="transmembrane region" description="Helical" evidence="1">
    <location>
        <begin position="245"/>
        <end position="266"/>
    </location>
</feature>
<dbReference type="Pfam" id="PF09608">
    <property type="entry name" value="Alph_Pro_TM"/>
    <property type="match status" value="1"/>
</dbReference>
<reference evidence="3 4" key="1">
    <citation type="journal article" date="2016" name="Int. J. Syst. Evol. Microbiol.">
        <title>Pyruvatibacter mobilis gen. nov., sp. nov., a marine bacterium from the culture broth of Picochlorum sp. 122.</title>
        <authorList>
            <person name="Wang G."/>
            <person name="Tang M."/>
            <person name="Wu H."/>
            <person name="Dai S."/>
            <person name="Li T."/>
            <person name="Chen C."/>
            <person name="He H."/>
            <person name="Fan J."/>
            <person name="Xiang W."/>
            <person name="Li X."/>
        </authorList>
    </citation>
    <scope>NUCLEOTIDE SEQUENCE [LARGE SCALE GENOMIC DNA]</scope>
    <source>
        <strain evidence="3 4">GYP-11</strain>
    </source>
</reference>
<proteinExistence type="predicted"/>
<keyword evidence="4" id="KW-1185">Reference proteome</keyword>
<protein>
    <recommendedName>
        <fullName evidence="5">Transmembrane protein</fullName>
    </recommendedName>
</protein>
<dbReference type="InterPro" id="IPR019088">
    <property type="entry name" value="CHP02186-rel_TM"/>
</dbReference>
<feature type="signal peptide" evidence="2">
    <location>
        <begin position="1"/>
        <end position="26"/>
    </location>
</feature>
<evidence type="ECO:0000313" key="3">
    <source>
        <dbReference type="EMBL" id="NBG94746.1"/>
    </source>
</evidence>
<keyword evidence="1" id="KW-0472">Membrane</keyword>